<sequence length="301" mass="32012">MSGLRYDLVDLRLYVSIAEAGSLTKGAERVHLSVGAASMRVKNLEEALGAPLLVRTSQGVSLTPAGEALLTHARRVFRDLERLHGDLQAFSRGLRGRVRVFANTTAMTEILPAALGSFLAAHPHVDIDLEERLSPEIARAVADGSADIGILAGTVRTDGLDVLAYQKDTLVLAVPAGHALAGADMVDFAEVAALSLVSLQRGSAIHGFMENIFAEMGVAPDIRIRVSSFESLCRMVEAGVGIGMLPGSVANRLKHNHAIAVVPLSNRWAVRELKICVQKLDELPAFGHALVEHLVSGARAT</sequence>
<dbReference type="PANTHER" id="PTHR30419:SF2">
    <property type="entry name" value="LYSR FAMILY TRANSCRIPTIONAL REGULATOR"/>
    <property type="match status" value="1"/>
</dbReference>
<dbReference type="InterPro" id="IPR036390">
    <property type="entry name" value="WH_DNA-bd_sf"/>
</dbReference>
<evidence type="ECO:0000256" key="3">
    <source>
        <dbReference type="ARBA" id="ARBA00023125"/>
    </source>
</evidence>
<evidence type="ECO:0000313" key="6">
    <source>
        <dbReference type="EMBL" id="MVA99763.1"/>
    </source>
</evidence>
<dbReference type="CDD" id="cd08421">
    <property type="entry name" value="PBP2_LTTR_like_1"/>
    <property type="match status" value="1"/>
</dbReference>
<dbReference type="InterPro" id="IPR036388">
    <property type="entry name" value="WH-like_DNA-bd_sf"/>
</dbReference>
<dbReference type="InterPro" id="IPR050950">
    <property type="entry name" value="HTH-type_LysR_regulators"/>
</dbReference>
<comment type="similarity">
    <text evidence="1">Belongs to the LysR transcriptional regulatory family.</text>
</comment>
<feature type="domain" description="HTH lysR-type" evidence="5">
    <location>
        <begin position="6"/>
        <end position="63"/>
    </location>
</feature>
<comment type="caution">
    <text evidence="6">The sequence shown here is derived from an EMBL/GenBank/DDBJ whole genome shotgun (WGS) entry which is preliminary data.</text>
</comment>
<dbReference type="Proteomes" id="UP000463224">
    <property type="component" value="Unassembled WGS sequence"/>
</dbReference>
<dbReference type="AlphaFoldDB" id="A0A844QP73"/>
<dbReference type="Pfam" id="PF00126">
    <property type="entry name" value="HTH_1"/>
    <property type="match status" value="1"/>
</dbReference>
<dbReference type="EMBL" id="WPHG01000007">
    <property type="protein sequence ID" value="MVA99763.1"/>
    <property type="molecule type" value="Genomic_DNA"/>
</dbReference>
<accession>A0A844QP73</accession>
<dbReference type="InterPro" id="IPR005119">
    <property type="entry name" value="LysR_subst-bd"/>
</dbReference>
<dbReference type="Gene3D" id="1.10.10.10">
    <property type="entry name" value="Winged helix-like DNA-binding domain superfamily/Winged helix DNA-binding domain"/>
    <property type="match status" value="1"/>
</dbReference>
<evidence type="ECO:0000256" key="2">
    <source>
        <dbReference type="ARBA" id="ARBA00023015"/>
    </source>
</evidence>
<reference evidence="6 7" key="1">
    <citation type="submission" date="2019-12" db="EMBL/GenBank/DDBJ databases">
        <title>Nitratireductor arenosus sp. nov., Isolated from sea sand, Jeju island, South Korea.</title>
        <authorList>
            <person name="Kim W."/>
        </authorList>
    </citation>
    <scope>NUCLEOTIDE SEQUENCE [LARGE SCALE GENOMIC DNA]</scope>
    <source>
        <strain evidence="6 7">CAU 1489</strain>
    </source>
</reference>
<proteinExistence type="inferred from homology"/>
<dbReference type="InterPro" id="IPR000847">
    <property type="entry name" value="LysR_HTH_N"/>
</dbReference>
<dbReference type="SUPFAM" id="SSF46785">
    <property type="entry name" value="Winged helix' DNA-binding domain"/>
    <property type="match status" value="1"/>
</dbReference>
<dbReference type="PANTHER" id="PTHR30419">
    <property type="entry name" value="HTH-TYPE TRANSCRIPTIONAL REGULATOR YBHD"/>
    <property type="match status" value="1"/>
</dbReference>
<gene>
    <name evidence="6" type="ORF">GN330_21140</name>
</gene>
<dbReference type="RefSeq" id="WP_156715286.1">
    <property type="nucleotide sequence ID" value="NZ_WPHG01000007.1"/>
</dbReference>
<evidence type="ECO:0000256" key="4">
    <source>
        <dbReference type="ARBA" id="ARBA00023163"/>
    </source>
</evidence>
<keyword evidence="2" id="KW-0805">Transcription regulation</keyword>
<dbReference type="GO" id="GO:0005829">
    <property type="term" value="C:cytosol"/>
    <property type="evidence" value="ECO:0007669"/>
    <property type="project" value="TreeGrafter"/>
</dbReference>
<dbReference type="Gene3D" id="3.40.190.290">
    <property type="match status" value="1"/>
</dbReference>
<dbReference type="PROSITE" id="PS50931">
    <property type="entry name" value="HTH_LYSR"/>
    <property type="match status" value="1"/>
</dbReference>
<dbReference type="GO" id="GO:0003677">
    <property type="term" value="F:DNA binding"/>
    <property type="evidence" value="ECO:0007669"/>
    <property type="project" value="UniProtKB-KW"/>
</dbReference>
<keyword evidence="4" id="KW-0804">Transcription</keyword>
<evidence type="ECO:0000313" key="7">
    <source>
        <dbReference type="Proteomes" id="UP000463224"/>
    </source>
</evidence>
<name>A0A844QP73_9HYPH</name>
<dbReference type="Pfam" id="PF03466">
    <property type="entry name" value="LysR_substrate"/>
    <property type="match status" value="1"/>
</dbReference>
<keyword evidence="7" id="KW-1185">Reference proteome</keyword>
<organism evidence="6 7">
    <name type="scientific">Nitratireductor arenosus</name>
    <dbReference type="NCBI Taxonomy" id="2682096"/>
    <lineage>
        <taxon>Bacteria</taxon>
        <taxon>Pseudomonadati</taxon>
        <taxon>Pseudomonadota</taxon>
        <taxon>Alphaproteobacteria</taxon>
        <taxon>Hyphomicrobiales</taxon>
        <taxon>Phyllobacteriaceae</taxon>
        <taxon>Nitratireductor</taxon>
    </lineage>
</organism>
<protein>
    <submittedName>
        <fullName evidence="6">LysR family transcriptional regulator</fullName>
    </submittedName>
</protein>
<dbReference type="GO" id="GO:0003700">
    <property type="term" value="F:DNA-binding transcription factor activity"/>
    <property type="evidence" value="ECO:0007669"/>
    <property type="project" value="InterPro"/>
</dbReference>
<dbReference type="SUPFAM" id="SSF53850">
    <property type="entry name" value="Periplasmic binding protein-like II"/>
    <property type="match status" value="1"/>
</dbReference>
<evidence type="ECO:0000256" key="1">
    <source>
        <dbReference type="ARBA" id="ARBA00009437"/>
    </source>
</evidence>
<keyword evidence="3" id="KW-0238">DNA-binding</keyword>
<evidence type="ECO:0000259" key="5">
    <source>
        <dbReference type="PROSITE" id="PS50931"/>
    </source>
</evidence>
<dbReference type="FunFam" id="1.10.10.10:FF:000001">
    <property type="entry name" value="LysR family transcriptional regulator"/>
    <property type="match status" value="1"/>
</dbReference>